<name>H8Z755_9GAMM</name>
<accession>H8Z755</accession>
<dbReference type="eggNOG" id="ENOG502ZJT8">
    <property type="taxonomic scope" value="Bacteria"/>
</dbReference>
<dbReference type="AlphaFoldDB" id="H8Z755"/>
<protein>
    <submittedName>
        <fullName evidence="1">Uncharacterized protein</fullName>
    </submittedName>
</protein>
<dbReference type="OrthoDB" id="982534at2"/>
<reference evidence="2" key="1">
    <citation type="submission" date="2011-06" db="EMBL/GenBank/DDBJ databases">
        <authorList>
            <consortium name="US DOE Joint Genome Institute (JGI-PGF)"/>
            <person name="Lucas S."/>
            <person name="Han J."/>
            <person name="Lapidus A."/>
            <person name="Cheng J.-F."/>
            <person name="Goodwin L."/>
            <person name="Pitluck S."/>
            <person name="Peters L."/>
            <person name="Land M.L."/>
            <person name="Hauser L."/>
            <person name="Vogl K."/>
            <person name="Liu Z."/>
            <person name="Overmann J."/>
            <person name="Frigaard N.-U."/>
            <person name="Bryant D.A."/>
            <person name="Woyke T.J."/>
        </authorList>
    </citation>
    <scope>NUCLEOTIDE SEQUENCE [LARGE SCALE GENOMIC DNA]</scope>
    <source>
        <strain evidence="2">970</strain>
    </source>
</reference>
<dbReference type="Proteomes" id="UP000002964">
    <property type="component" value="Unassembled WGS sequence"/>
</dbReference>
<sequence length="477" mass="54208">MSELAIGETVTHKARREFGVGKIFKVYDNGKVAVEFPDSSTKTLIYKDKPYTTFTYISRDCLVPAGSSNSRQLKKAKGAKQTSSMKQSYLDYYIPLVAKFCSQLKMGQFDDLERLSQPFLPLFGDSYEHSQQKLLIIGQDTYQWFPADQFIAGELAEPGSGINKAFENVIQGYQFRDWGRNTHSFLGFVMGLLGSVNEIDDWTILKRGSGYEKVLGSFAWGNSNAIEVWATIEKYKEQGLPHPSQETWEAAREASKHFNKLEHMLLTLKPKTVLILNSGLEIEDFFAGLDFEGLGKIGERFLRYRVRNFDVDVYHTCHPSYMRNRGGPLGFIREFHDILEEKNSVRIEVSTLLQSEAEKAKSEDEALLDFIREHAPSAEKADKYELVAWVAATLIKHDAFMVVPTLAEILNDKGFKTDYDTEYSGGRGTYRLVSSTYIRLEKDGAIDEARYVAEAFRKPDLTYAYCSDDESAESEFN</sequence>
<proteinExistence type="predicted"/>
<dbReference type="RefSeq" id="WP_009151257.1">
    <property type="nucleotide sequence ID" value="NZ_CP121471.1"/>
</dbReference>
<evidence type="ECO:0000313" key="1">
    <source>
        <dbReference type="EMBL" id="EIC20854.1"/>
    </source>
</evidence>
<dbReference type="HOGENOM" id="CLU_572287_0_0_6"/>
<dbReference type="EMBL" id="JH603170">
    <property type="protein sequence ID" value="EIC20854.1"/>
    <property type="molecule type" value="Genomic_DNA"/>
</dbReference>
<evidence type="ECO:0000313" key="2">
    <source>
        <dbReference type="Proteomes" id="UP000002964"/>
    </source>
</evidence>
<reference evidence="1 2" key="2">
    <citation type="submission" date="2011-11" db="EMBL/GenBank/DDBJ databases">
        <authorList>
            <consortium name="US DOE Joint Genome Institute"/>
            <person name="Lucas S."/>
            <person name="Han J."/>
            <person name="Lapidus A."/>
            <person name="Cheng J.-F."/>
            <person name="Goodwin L."/>
            <person name="Pitluck S."/>
            <person name="Peters L."/>
            <person name="Ovchinnikova G."/>
            <person name="Zhang X."/>
            <person name="Detter J.C."/>
            <person name="Han C."/>
            <person name="Tapia R."/>
            <person name="Land M."/>
            <person name="Hauser L."/>
            <person name="Kyrpides N."/>
            <person name="Ivanova N."/>
            <person name="Pagani I."/>
            <person name="Vogl K."/>
            <person name="Liu Z."/>
            <person name="Overmann J."/>
            <person name="Frigaard N.-U."/>
            <person name="Bryant D."/>
            <person name="Woyke T."/>
        </authorList>
    </citation>
    <scope>NUCLEOTIDE SEQUENCE [LARGE SCALE GENOMIC DNA]</scope>
    <source>
        <strain evidence="1 2">970</strain>
    </source>
</reference>
<gene>
    <name evidence="1" type="ORF">Thi970DRAFT_04521</name>
</gene>
<keyword evidence="2" id="KW-1185">Reference proteome</keyword>
<organism evidence="1 2">
    <name type="scientific">Thiorhodovibrio frisius</name>
    <dbReference type="NCBI Taxonomy" id="631362"/>
    <lineage>
        <taxon>Bacteria</taxon>
        <taxon>Pseudomonadati</taxon>
        <taxon>Pseudomonadota</taxon>
        <taxon>Gammaproteobacteria</taxon>
        <taxon>Chromatiales</taxon>
        <taxon>Chromatiaceae</taxon>
        <taxon>Thiorhodovibrio</taxon>
    </lineage>
</organism>